<dbReference type="PANTHER" id="PTHR16515:SF10">
    <property type="entry name" value="HISTONE-LYSINE N-METHYLTRANSFERASE PRDM9-RELATED"/>
    <property type="match status" value="1"/>
</dbReference>
<dbReference type="GO" id="GO:0010468">
    <property type="term" value="P:regulation of gene expression"/>
    <property type="evidence" value="ECO:0007669"/>
    <property type="project" value="TreeGrafter"/>
</dbReference>
<dbReference type="InterPro" id="IPR013087">
    <property type="entry name" value="Znf_C2H2_type"/>
</dbReference>
<feature type="non-terminal residue" evidence="3">
    <location>
        <position position="54"/>
    </location>
</feature>
<sequence length="54" mass="6607">RSSQILELVEKPHGRKKPHRCLECRKGFRWSFKLRNHQNIHTGNWRYQCGECEK</sequence>
<keyword evidence="1" id="KW-0479">Metal-binding</keyword>
<protein>
    <submittedName>
        <fullName evidence="3">ZN226 protein</fullName>
    </submittedName>
</protein>
<keyword evidence="4" id="KW-1185">Reference proteome</keyword>
<dbReference type="EMBL" id="VZRT01004000">
    <property type="protein sequence ID" value="NWW39861.1"/>
    <property type="molecule type" value="Genomic_DNA"/>
</dbReference>
<accession>A0A7K6MRZ8</accession>
<dbReference type="PANTHER" id="PTHR16515">
    <property type="entry name" value="PR DOMAIN ZINC FINGER PROTEIN"/>
    <property type="match status" value="1"/>
</dbReference>
<keyword evidence="1" id="KW-0862">Zinc</keyword>
<dbReference type="AlphaFoldDB" id="A0A7K6MRZ8"/>
<dbReference type="GO" id="GO:0046975">
    <property type="term" value="F:histone H3K36 methyltransferase activity"/>
    <property type="evidence" value="ECO:0007669"/>
    <property type="project" value="TreeGrafter"/>
</dbReference>
<dbReference type="GO" id="GO:0008270">
    <property type="term" value="F:zinc ion binding"/>
    <property type="evidence" value="ECO:0007669"/>
    <property type="project" value="UniProtKB-KW"/>
</dbReference>
<feature type="domain" description="C2H2-type" evidence="2">
    <location>
        <begin position="19"/>
        <end position="46"/>
    </location>
</feature>
<evidence type="ECO:0000259" key="2">
    <source>
        <dbReference type="PROSITE" id="PS50157"/>
    </source>
</evidence>
<dbReference type="GO" id="GO:0010845">
    <property type="term" value="P:positive regulation of reciprocal meiotic recombination"/>
    <property type="evidence" value="ECO:0007669"/>
    <property type="project" value="TreeGrafter"/>
</dbReference>
<evidence type="ECO:0000313" key="3">
    <source>
        <dbReference type="EMBL" id="NWW39861.1"/>
    </source>
</evidence>
<evidence type="ECO:0000313" key="4">
    <source>
        <dbReference type="Proteomes" id="UP000545574"/>
    </source>
</evidence>
<name>A0A7K6MRZ8_PANBI</name>
<dbReference type="PROSITE" id="PS00028">
    <property type="entry name" value="ZINC_FINGER_C2H2_1"/>
    <property type="match status" value="1"/>
</dbReference>
<dbReference type="InterPro" id="IPR050331">
    <property type="entry name" value="Zinc_finger"/>
</dbReference>
<dbReference type="SUPFAM" id="SSF57667">
    <property type="entry name" value="beta-beta-alpha zinc fingers"/>
    <property type="match status" value="1"/>
</dbReference>
<keyword evidence="1" id="KW-0863">Zinc-finger</keyword>
<dbReference type="GO" id="GO:0005634">
    <property type="term" value="C:nucleus"/>
    <property type="evidence" value="ECO:0007669"/>
    <property type="project" value="TreeGrafter"/>
</dbReference>
<comment type="caution">
    <text evidence="3">The sequence shown here is derived from an EMBL/GenBank/DDBJ whole genome shotgun (WGS) entry which is preliminary data.</text>
</comment>
<dbReference type="FunFam" id="3.30.160.60:FF:000038">
    <property type="entry name" value="Zinc finger protein 624"/>
    <property type="match status" value="1"/>
</dbReference>
<dbReference type="InterPro" id="IPR036236">
    <property type="entry name" value="Znf_C2H2_sf"/>
</dbReference>
<evidence type="ECO:0000256" key="1">
    <source>
        <dbReference type="PROSITE-ProRule" id="PRU00042"/>
    </source>
</evidence>
<proteinExistence type="predicted"/>
<dbReference type="GO" id="GO:0010844">
    <property type="term" value="F:recombination hotspot binding"/>
    <property type="evidence" value="ECO:0007669"/>
    <property type="project" value="TreeGrafter"/>
</dbReference>
<dbReference type="Proteomes" id="UP000545574">
    <property type="component" value="Unassembled WGS sequence"/>
</dbReference>
<reference evidence="3 4" key="1">
    <citation type="submission" date="2019-09" db="EMBL/GenBank/DDBJ databases">
        <title>Bird 10,000 Genomes (B10K) Project - Family phase.</title>
        <authorList>
            <person name="Zhang G."/>
        </authorList>
    </citation>
    <scope>NUCLEOTIDE SEQUENCE [LARGE SCALE GENOMIC DNA]</scope>
    <source>
        <strain evidence="3">B10K-DU-030-18</strain>
    </source>
</reference>
<gene>
    <name evidence="3" type="primary">Znf226</name>
    <name evidence="3" type="ORF">PANBIA_R01401</name>
</gene>
<organism evidence="3 4">
    <name type="scientific">Panurus biarmicus</name>
    <name type="common">Bearded tit</name>
    <dbReference type="NCBI Taxonomy" id="181101"/>
    <lineage>
        <taxon>Eukaryota</taxon>
        <taxon>Metazoa</taxon>
        <taxon>Chordata</taxon>
        <taxon>Craniata</taxon>
        <taxon>Vertebrata</taxon>
        <taxon>Euteleostomi</taxon>
        <taxon>Archelosauria</taxon>
        <taxon>Archosauria</taxon>
        <taxon>Dinosauria</taxon>
        <taxon>Saurischia</taxon>
        <taxon>Theropoda</taxon>
        <taxon>Coelurosauria</taxon>
        <taxon>Aves</taxon>
        <taxon>Neognathae</taxon>
        <taxon>Neoaves</taxon>
        <taxon>Telluraves</taxon>
        <taxon>Australaves</taxon>
        <taxon>Passeriformes</taxon>
        <taxon>Sylvioidea</taxon>
        <taxon>Sylviidae</taxon>
        <taxon>Sylviidae incertae sedis</taxon>
        <taxon>Panurus</taxon>
    </lineage>
</organism>
<dbReference type="GO" id="GO:0042800">
    <property type="term" value="F:histone H3K4 methyltransferase activity"/>
    <property type="evidence" value="ECO:0007669"/>
    <property type="project" value="TreeGrafter"/>
</dbReference>
<feature type="non-terminal residue" evidence="3">
    <location>
        <position position="1"/>
    </location>
</feature>
<dbReference type="Gene3D" id="3.30.160.60">
    <property type="entry name" value="Classic Zinc Finger"/>
    <property type="match status" value="1"/>
</dbReference>
<dbReference type="PROSITE" id="PS50157">
    <property type="entry name" value="ZINC_FINGER_C2H2_2"/>
    <property type="match status" value="1"/>
</dbReference>